<accession>A0A932FXM3</accession>
<dbReference type="EMBL" id="JACPRF010000058">
    <property type="protein sequence ID" value="MBI2875639.1"/>
    <property type="molecule type" value="Genomic_DNA"/>
</dbReference>
<gene>
    <name evidence="3" type="ORF">HYY20_02015</name>
</gene>
<dbReference type="InterPro" id="IPR011006">
    <property type="entry name" value="CheY-like_superfamily"/>
</dbReference>
<protein>
    <submittedName>
        <fullName evidence="3">Response regulator</fullName>
    </submittedName>
</protein>
<proteinExistence type="predicted"/>
<keyword evidence="1" id="KW-0597">Phosphoprotein</keyword>
<dbReference type="CDD" id="cd00156">
    <property type="entry name" value="REC"/>
    <property type="match status" value="1"/>
</dbReference>
<dbReference type="AlphaFoldDB" id="A0A932FXM3"/>
<dbReference type="InterPro" id="IPR001789">
    <property type="entry name" value="Sig_transdc_resp-reg_receiver"/>
</dbReference>
<name>A0A932FXM3_UNCTE</name>
<dbReference type="Proteomes" id="UP000769766">
    <property type="component" value="Unassembled WGS sequence"/>
</dbReference>
<dbReference type="PANTHER" id="PTHR43228">
    <property type="entry name" value="TWO-COMPONENT RESPONSE REGULATOR"/>
    <property type="match status" value="1"/>
</dbReference>
<feature type="modified residue" description="4-aspartylphosphate" evidence="1">
    <location>
        <position position="65"/>
    </location>
</feature>
<dbReference type="GO" id="GO:0000160">
    <property type="term" value="P:phosphorelay signal transduction system"/>
    <property type="evidence" value="ECO:0007669"/>
    <property type="project" value="InterPro"/>
</dbReference>
<dbReference type="Pfam" id="PF00072">
    <property type="entry name" value="Response_reg"/>
    <property type="match status" value="1"/>
</dbReference>
<sequence length="136" mass="15051">MEKEPCVSKGKVLFMDDQEIARSLMERILKRFGYEISLAKDGAEAIDLYKNAKESGMPFDVVIMDLTIPGGMGGEEVIQKLLEIDPKVKAIAMSGYSNDPIIVNCKKYGFSGSVAKPYGIEQLNKVLQDIMTETSH</sequence>
<dbReference type="SMART" id="SM00448">
    <property type="entry name" value="REC"/>
    <property type="match status" value="1"/>
</dbReference>
<organism evidence="3 4">
    <name type="scientific">Tectimicrobiota bacterium</name>
    <dbReference type="NCBI Taxonomy" id="2528274"/>
    <lineage>
        <taxon>Bacteria</taxon>
        <taxon>Pseudomonadati</taxon>
        <taxon>Nitrospinota/Tectimicrobiota group</taxon>
        <taxon>Candidatus Tectimicrobiota</taxon>
    </lineage>
</organism>
<evidence type="ECO:0000313" key="4">
    <source>
        <dbReference type="Proteomes" id="UP000769766"/>
    </source>
</evidence>
<evidence type="ECO:0000256" key="1">
    <source>
        <dbReference type="PROSITE-ProRule" id="PRU00169"/>
    </source>
</evidence>
<dbReference type="PROSITE" id="PS50110">
    <property type="entry name" value="RESPONSE_REGULATORY"/>
    <property type="match status" value="1"/>
</dbReference>
<dbReference type="InterPro" id="IPR052048">
    <property type="entry name" value="ST_Response_Regulator"/>
</dbReference>
<reference evidence="3" key="1">
    <citation type="submission" date="2020-07" db="EMBL/GenBank/DDBJ databases">
        <title>Huge and variable diversity of episymbiotic CPR bacteria and DPANN archaea in groundwater ecosystems.</title>
        <authorList>
            <person name="He C.Y."/>
            <person name="Keren R."/>
            <person name="Whittaker M."/>
            <person name="Farag I.F."/>
            <person name="Doudna J."/>
            <person name="Cate J.H.D."/>
            <person name="Banfield J.F."/>
        </authorList>
    </citation>
    <scope>NUCLEOTIDE SEQUENCE</scope>
    <source>
        <strain evidence="3">NC_groundwater_672_Ag_B-0.1um_62_36</strain>
    </source>
</reference>
<dbReference type="SUPFAM" id="SSF52172">
    <property type="entry name" value="CheY-like"/>
    <property type="match status" value="1"/>
</dbReference>
<dbReference type="PANTHER" id="PTHR43228:SF1">
    <property type="entry name" value="TWO-COMPONENT RESPONSE REGULATOR ARR22"/>
    <property type="match status" value="1"/>
</dbReference>
<comment type="caution">
    <text evidence="3">The sequence shown here is derived from an EMBL/GenBank/DDBJ whole genome shotgun (WGS) entry which is preliminary data.</text>
</comment>
<feature type="domain" description="Response regulatory" evidence="2">
    <location>
        <begin position="11"/>
        <end position="131"/>
    </location>
</feature>
<dbReference type="Gene3D" id="3.40.50.2300">
    <property type="match status" value="1"/>
</dbReference>
<evidence type="ECO:0000313" key="3">
    <source>
        <dbReference type="EMBL" id="MBI2875639.1"/>
    </source>
</evidence>
<evidence type="ECO:0000259" key="2">
    <source>
        <dbReference type="PROSITE" id="PS50110"/>
    </source>
</evidence>